<evidence type="ECO:0000313" key="7">
    <source>
        <dbReference type="EMBL" id="CAH3156863.1"/>
    </source>
</evidence>
<evidence type="ECO:0000313" key="8">
    <source>
        <dbReference type="Proteomes" id="UP001159428"/>
    </source>
</evidence>
<dbReference type="Pfam" id="PF00002">
    <property type="entry name" value="7tm_2"/>
    <property type="match status" value="1"/>
</dbReference>
<feature type="transmembrane region" description="Helical" evidence="5">
    <location>
        <begin position="228"/>
        <end position="251"/>
    </location>
</feature>
<evidence type="ECO:0000256" key="2">
    <source>
        <dbReference type="ARBA" id="ARBA00022692"/>
    </source>
</evidence>
<dbReference type="GO" id="GO:0007166">
    <property type="term" value="P:cell surface receptor signaling pathway"/>
    <property type="evidence" value="ECO:0007669"/>
    <property type="project" value="InterPro"/>
</dbReference>
<comment type="subcellular location">
    <subcellularLocation>
        <location evidence="1">Membrane</location>
        <topology evidence="1">Multi-pass membrane protein</topology>
    </subcellularLocation>
</comment>
<accession>A0AAU9XSV6</accession>
<evidence type="ECO:0000256" key="1">
    <source>
        <dbReference type="ARBA" id="ARBA00004141"/>
    </source>
</evidence>
<dbReference type="GO" id="GO:0004930">
    <property type="term" value="F:G protein-coupled receptor activity"/>
    <property type="evidence" value="ECO:0007669"/>
    <property type="project" value="InterPro"/>
</dbReference>
<feature type="transmembrane region" description="Helical" evidence="5">
    <location>
        <begin position="458"/>
        <end position="477"/>
    </location>
</feature>
<dbReference type="AlphaFoldDB" id="A0AAU9XSV6"/>
<sequence>MRANISPLQFPIITEPQVKQAIVGKLDINDTSISGIAIAYLPGTLELTATVTAAFNLDLSQTISDFSFRSLKTALSSLSIEFNGTNFTVFNVIMRYFNCPVKEIFQPDEYTLQGDVVTISATGETFQEIDFYTNEINLTNGSYVPSGVLTVCKQPAINCSGVFIRLTKDEYFISSNYSLYRNVSGEVIKPGRFHFINGYLWFCVNFSSSYSYETLTNDSTMEEMVPEVLTYVGLSVSIFSFLIVLVTYSLFKELRTLPGVNLMNFSIAHLFKDSLFIASGCGLPKLACTIVAITMHYFLLASFTWMSIIAFETWRTFSKIRIQPRNPSRRQKCGNVLRRMACGWVPPFVFVFVCVTLDQSRAASFRYGETGTNSCWINIPTANLFSFILPIAIAISFNIVFFVLTVIAIRKTNQQAREATHHAANHKTAAVFAKIFILMGFTWILGFLQGLVSEYFRYPFIISTTFTGLYVALAFVFTSRVKGLWRSLCADNTSVPPTTRYSSQDRV</sequence>
<evidence type="ECO:0000256" key="4">
    <source>
        <dbReference type="ARBA" id="ARBA00023136"/>
    </source>
</evidence>
<dbReference type="Gene3D" id="1.20.1070.10">
    <property type="entry name" value="Rhodopsin 7-helix transmembrane proteins"/>
    <property type="match status" value="1"/>
</dbReference>
<gene>
    <name evidence="7" type="ORF">PMEA_00029704</name>
</gene>
<feature type="transmembrane region" description="Helical" evidence="5">
    <location>
        <begin position="295"/>
        <end position="315"/>
    </location>
</feature>
<comment type="caution">
    <text evidence="7">The sequence shown here is derived from an EMBL/GenBank/DDBJ whole genome shotgun (WGS) entry which is preliminary data.</text>
</comment>
<name>A0AAU9XSV6_9CNID</name>
<feature type="transmembrane region" description="Helical" evidence="5">
    <location>
        <begin position="430"/>
        <end position="452"/>
    </location>
</feature>
<feature type="transmembrane region" description="Helical" evidence="5">
    <location>
        <begin position="336"/>
        <end position="358"/>
    </location>
</feature>
<dbReference type="PANTHER" id="PTHR45902:SF1">
    <property type="entry name" value="LATROPHILIN RECEPTOR-LIKE PROTEIN A"/>
    <property type="match status" value="1"/>
</dbReference>
<dbReference type="PANTHER" id="PTHR45902">
    <property type="entry name" value="LATROPHILIN RECEPTOR-LIKE PROTEIN A"/>
    <property type="match status" value="1"/>
</dbReference>
<dbReference type="SUPFAM" id="SSF81321">
    <property type="entry name" value="Family A G protein-coupled receptor-like"/>
    <property type="match status" value="1"/>
</dbReference>
<dbReference type="CDD" id="cd15039">
    <property type="entry name" value="7tmB3_Methuselah-like"/>
    <property type="match status" value="1"/>
</dbReference>
<feature type="transmembrane region" description="Helical" evidence="5">
    <location>
        <begin position="387"/>
        <end position="409"/>
    </location>
</feature>
<keyword evidence="4 5" id="KW-0472">Membrane</keyword>
<dbReference type="Proteomes" id="UP001159428">
    <property type="component" value="Unassembled WGS sequence"/>
</dbReference>
<proteinExistence type="predicted"/>
<organism evidence="7 8">
    <name type="scientific">Pocillopora meandrina</name>
    <dbReference type="NCBI Taxonomy" id="46732"/>
    <lineage>
        <taxon>Eukaryota</taxon>
        <taxon>Metazoa</taxon>
        <taxon>Cnidaria</taxon>
        <taxon>Anthozoa</taxon>
        <taxon>Hexacorallia</taxon>
        <taxon>Scleractinia</taxon>
        <taxon>Astrocoeniina</taxon>
        <taxon>Pocilloporidae</taxon>
        <taxon>Pocillopora</taxon>
    </lineage>
</organism>
<feature type="domain" description="G-protein coupled receptors family 2 profile 2" evidence="6">
    <location>
        <begin position="226"/>
        <end position="479"/>
    </location>
</feature>
<protein>
    <recommendedName>
        <fullName evidence="6">G-protein coupled receptors family 2 profile 2 domain-containing protein</fullName>
    </recommendedName>
</protein>
<dbReference type="PRINTS" id="PR00249">
    <property type="entry name" value="GPCRSECRETIN"/>
</dbReference>
<evidence type="ECO:0000259" key="6">
    <source>
        <dbReference type="PROSITE" id="PS50261"/>
    </source>
</evidence>
<evidence type="ECO:0000256" key="5">
    <source>
        <dbReference type="SAM" id="Phobius"/>
    </source>
</evidence>
<dbReference type="EMBL" id="CALNXJ010000062">
    <property type="protein sequence ID" value="CAH3156863.1"/>
    <property type="molecule type" value="Genomic_DNA"/>
</dbReference>
<keyword evidence="2 5" id="KW-0812">Transmembrane</keyword>
<reference evidence="7 8" key="1">
    <citation type="submission" date="2022-05" db="EMBL/GenBank/DDBJ databases">
        <authorList>
            <consortium name="Genoscope - CEA"/>
            <person name="William W."/>
        </authorList>
    </citation>
    <scope>NUCLEOTIDE SEQUENCE [LARGE SCALE GENOMIC DNA]</scope>
</reference>
<dbReference type="InterPro" id="IPR053231">
    <property type="entry name" value="GPCR_LN-TM7"/>
</dbReference>
<evidence type="ECO:0000256" key="3">
    <source>
        <dbReference type="ARBA" id="ARBA00022989"/>
    </source>
</evidence>
<dbReference type="GO" id="GO:0016020">
    <property type="term" value="C:membrane"/>
    <property type="evidence" value="ECO:0007669"/>
    <property type="project" value="UniProtKB-SubCell"/>
</dbReference>
<dbReference type="InterPro" id="IPR000832">
    <property type="entry name" value="GPCR_2_secretin-like"/>
</dbReference>
<keyword evidence="3 5" id="KW-1133">Transmembrane helix</keyword>
<dbReference type="PROSITE" id="PS50261">
    <property type="entry name" value="G_PROTEIN_RECEP_F2_4"/>
    <property type="match status" value="1"/>
</dbReference>
<keyword evidence="8" id="KW-1185">Reference proteome</keyword>
<dbReference type="InterPro" id="IPR017981">
    <property type="entry name" value="GPCR_2-like_7TM"/>
</dbReference>